<sequence length="73" mass="8101">MSTRVATGEPQRLYEAILHLRKLGHDVRRAGQGSNRRHRHVLDGAEVSDAALLEIAMTRFRRAARGGGRTAPE</sequence>
<dbReference type="Proteomes" id="UP000277007">
    <property type="component" value="Unassembled WGS sequence"/>
</dbReference>
<organism evidence="1 2">
    <name type="scientific">Azospirillum griseum</name>
    <dbReference type="NCBI Taxonomy" id="2496639"/>
    <lineage>
        <taxon>Bacteria</taxon>
        <taxon>Pseudomonadati</taxon>
        <taxon>Pseudomonadota</taxon>
        <taxon>Alphaproteobacteria</taxon>
        <taxon>Rhodospirillales</taxon>
        <taxon>Azospirillaceae</taxon>
        <taxon>Azospirillum</taxon>
    </lineage>
</organism>
<comment type="caution">
    <text evidence="1">The sequence shown here is derived from an EMBL/GenBank/DDBJ whole genome shotgun (WGS) entry which is preliminary data.</text>
</comment>
<dbReference type="EMBL" id="RXMA01000016">
    <property type="protein sequence ID" value="RTR18120.1"/>
    <property type="molecule type" value="Genomic_DNA"/>
</dbReference>
<evidence type="ECO:0000313" key="2">
    <source>
        <dbReference type="Proteomes" id="UP000277007"/>
    </source>
</evidence>
<dbReference type="OrthoDB" id="7306514at2"/>
<dbReference type="RefSeq" id="WP_126617461.1">
    <property type="nucleotide sequence ID" value="NZ_JBHUCY010000054.1"/>
</dbReference>
<accession>A0A431VEJ8</accession>
<protein>
    <submittedName>
        <fullName evidence="1">Uncharacterized protein</fullName>
    </submittedName>
</protein>
<reference evidence="1 2" key="1">
    <citation type="submission" date="2018-12" db="EMBL/GenBank/DDBJ databases">
        <authorList>
            <person name="Yang Y."/>
        </authorList>
    </citation>
    <scope>NUCLEOTIDE SEQUENCE [LARGE SCALE GENOMIC DNA]</scope>
    <source>
        <strain evidence="1 2">L-25-5w-1</strain>
    </source>
</reference>
<proteinExistence type="predicted"/>
<dbReference type="AlphaFoldDB" id="A0A431VEJ8"/>
<keyword evidence="2" id="KW-1185">Reference proteome</keyword>
<gene>
    <name evidence="1" type="ORF">EJ903_16660</name>
</gene>
<evidence type="ECO:0000313" key="1">
    <source>
        <dbReference type="EMBL" id="RTR18120.1"/>
    </source>
</evidence>
<name>A0A431VEJ8_9PROT</name>